<protein>
    <recommendedName>
        <fullName evidence="11">Glutamate--tRNA ligase</fullName>
        <ecNumber evidence="11">6.1.1.17</ecNumber>
    </recommendedName>
    <alternativeName>
        <fullName evidence="11">Glutamyl-tRNA synthetase</fullName>
        <shortName evidence="11">GluRS</shortName>
    </alternativeName>
</protein>
<evidence type="ECO:0000259" key="12">
    <source>
        <dbReference type="Pfam" id="PF00749"/>
    </source>
</evidence>
<dbReference type="InterPro" id="IPR020751">
    <property type="entry name" value="aa-tRNA-synth_I_codon-bd_sub2"/>
</dbReference>
<evidence type="ECO:0000256" key="3">
    <source>
        <dbReference type="ARBA" id="ARBA00011245"/>
    </source>
</evidence>
<dbReference type="InterPro" id="IPR004527">
    <property type="entry name" value="Glu-tRNA-ligase_bac/mito"/>
</dbReference>
<dbReference type="FunFam" id="1.10.10.350:FF:000002">
    <property type="entry name" value="Glutamate--tRNA ligase"/>
    <property type="match status" value="1"/>
</dbReference>
<keyword evidence="15" id="KW-1185">Reference proteome</keyword>
<organism evidence="14 15">
    <name type="scientific">Candidatus Xianfuyuplasma coldseepsis</name>
    <dbReference type="NCBI Taxonomy" id="2782163"/>
    <lineage>
        <taxon>Bacteria</taxon>
        <taxon>Bacillati</taxon>
        <taxon>Mycoplasmatota</taxon>
        <taxon>Mollicutes</taxon>
        <taxon>Candidatus Izemoplasmatales</taxon>
        <taxon>Candidatus Izemoplasmataceae</taxon>
        <taxon>Candidatus Xianfuyuplasma</taxon>
    </lineage>
</organism>
<feature type="binding site" evidence="11">
    <location>
        <position position="134"/>
    </location>
    <ligand>
        <name>Zn(2+)</name>
        <dbReference type="ChEBI" id="CHEBI:29105"/>
    </ligand>
</feature>
<evidence type="ECO:0000256" key="9">
    <source>
        <dbReference type="ARBA" id="ARBA00023146"/>
    </source>
</evidence>
<dbReference type="Gene3D" id="3.40.50.620">
    <property type="entry name" value="HUPs"/>
    <property type="match status" value="1"/>
</dbReference>
<comment type="function">
    <text evidence="11">Catalyzes the attachment of glutamate to tRNA(Glu) in a two-step reaction: glutamate is first activated by ATP to form Glu-AMP and then transferred to the acceptor end of tRNA(Glu).</text>
</comment>
<keyword evidence="6 11" id="KW-0547">Nucleotide-binding</keyword>
<name>A0A7L7KRF7_9MOLU</name>
<dbReference type="EMBL" id="CP048914">
    <property type="protein sequence ID" value="QMS85323.1"/>
    <property type="molecule type" value="Genomic_DNA"/>
</dbReference>
<dbReference type="KEGG" id="xcl:G4Z02_06005"/>
<feature type="short sequence motif" description="'KMSKS' region" evidence="11">
    <location>
        <begin position="243"/>
        <end position="247"/>
    </location>
</feature>
<evidence type="ECO:0000256" key="5">
    <source>
        <dbReference type="ARBA" id="ARBA00022598"/>
    </source>
</evidence>
<evidence type="ECO:0000256" key="8">
    <source>
        <dbReference type="ARBA" id="ARBA00022917"/>
    </source>
</evidence>
<dbReference type="Gene3D" id="1.10.10.350">
    <property type="match status" value="1"/>
</dbReference>
<evidence type="ECO:0000256" key="7">
    <source>
        <dbReference type="ARBA" id="ARBA00022840"/>
    </source>
</evidence>
<keyword evidence="4 11" id="KW-0963">Cytoplasm</keyword>
<evidence type="ECO:0000256" key="4">
    <source>
        <dbReference type="ARBA" id="ARBA00022490"/>
    </source>
</evidence>
<feature type="binding site" evidence="11">
    <location>
        <position position="246"/>
    </location>
    <ligand>
        <name>ATP</name>
        <dbReference type="ChEBI" id="CHEBI:30616"/>
    </ligand>
</feature>
<dbReference type="EC" id="6.1.1.17" evidence="11"/>
<feature type="binding site" evidence="11">
    <location>
        <position position="136"/>
    </location>
    <ligand>
        <name>Zn(2+)</name>
        <dbReference type="ChEBI" id="CHEBI:29105"/>
    </ligand>
</feature>
<gene>
    <name evidence="11" type="primary">gltX</name>
    <name evidence="14" type="ORF">G4Z02_06005</name>
</gene>
<dbReference type="GO" id="GO:0006424">
    <property type="term" value="P:glutamyl-tRNA aminoacylation"/>
    <property type="evidence" value="ECO:0007669"/>
    <property type="project" value="UniProtKB-UniRule"/>
</dbReference>
<reference evidence="14 15" key="1">
    <citation type="submission" date="2020-02" db="EMBL/GenBank/DDBJ databases">
        <authorList>
            <person name="Zheng R.K."/>
            <person name="Sun C.M."/>
        </authorList>
    </citation>
    <scope>NUCLEOTIDE SEQUENCE [LARGE SCALE GENOMIC DNA]</scope>
    <source>
        <strain evidence="15">zrk13</strain>
    </source>
</reference>
<feature type="domain" description="Glutamyl/glutaminyl-tRNA synthetase class Ib catalytic" evidence="12">
    <location>
        <begin position="3"/>
        <end position="313"/>
    </location>
</feature>
<dbReference type="InterPro" id="IPR000924">
    <property type="entry name" value="Glu/Gln-tRNA-synth"/>
</dbReference>
<feature type="short sequence motif" description="'HIGH' region" evidence="11">
    <location>
        <begin position="9"/>
        <end position="19"/>
    </location>
</feature>
<keyword evidence="8 11" id="KW-0648">Protein biosynthesis</keyword>
<feature type="binding site" evidence="11">
    <location>
        <position position="106"/>
    </location>
    <ligand>
        <name>Zn(2+)</name>
        <dbReference type="ChEBI" id="CHEBI:29105"/>
    </ligand>
</feature>
<dbReference type="InterPro" id="IPR008925">
    <property type="entry name" value="aa_tRNA-synth_I_cd-bd_sf"/>
</dbReference>
<dbReference type="Proteomes" id="UP000514720">
    <property type="component" value="Chromosome"/>
</dbReference>
<dbReference type="GO" id="GO:0004818">
    <property type="term" value="F:glutamate-tRNA ligase activity"/>
    <property type="evidence" value="ECO:0007669"/>
    <property type="project" value="UniProtKB-UniRule"/>
</dbReference>
<comment type="subunit">
    <text evidence="3 11">Monomer.</text>
</comment>
<evidence type="ECO:0000259" key="13">
    <source>
        <dbReference type="Pfam" id="PF19269"/>
    </source>
</evidence>
<feature type="domain" description="Aminoacyl-tRNA synthetase class I anticodon-binding" evidence="13">
    <location>
        <begin position="328"/>
        <end position="471"/>
    </location>
</feature>
<dbReference type="InterPro" id="IPR020058">
    <property type="entry name" value="Glu/Gln-tRNA-synth_Ib_cat-dom"/>
</dbReference>
<accession>A0A7L7KRF7</accession>
<dbReference type="FunFam" id="3.40.50.620:FF:000007">
    <property type="entry name" value="Glutamate--tRNA ligase"/>
    <property type="match status" value="1"/>
</dbReference>
<keyword evidence="11" id="KW-0862">Zinc</keyword>
<dbReference type="CDD" id="cd00808">
    <property type="entry name" value="GluRS_core"/>
    <property type="match status" value="1"/>
</dbReference>
<dbReference type="GO" id="GO:0005829">
    <property type="term" value="C:cytosol"/>
    <property type="evidence" value="ECO:0007669"/>
    <property type="project" value="TreeGrafter"/>
</dbReference>
<dbReference type="InterPro" id="IPR049940">
    <property type="entry name" value="GluQ/Sye"/>
</dbReference>
<dbReference type="GO" id="GO:0000049">
    <property type="term" value="F:tRNA binding"/>
    <property type="evidence" value="ECO:0007669"/>
    <property type="project" value="InterPro"/>
</dbReference>
<comment type="similarity">
    <text evidence="2 11">Belongs to the class-I aminoacyl-tRNA synthetase family. Glutamate--tRNA ligase type 1 subfamily.</text>
</comment>
<comment type="cofactor">
    <cofactor evidence="11">
        <name>Zn(2+)</name>
        <dbReference type="ChEBI" id="CHEBI:29105"/>
    </cofactor>
    <text evidence="11">Binds 1 zinc ion per subunit.</text>
</comment>
<dbReference type="InterPro" id="IPR001412">
    <property type="entry name" value="aa-tRNA-synth_I_CS"/>
</dbReference>
<evidence type="ECO:0000313" key="14">
    <source>
        <dbReference type="EMBL" id="QMS85323.1"/>
    </source>
</evidence>
<evidence type="ECO:0000256" key="10">
    <source>
        <dbReference type="ARBA" id="ARBA00048351"/>
    </source>
</evidence>
<comment type="subcellular location">
    <subcellularLocation>
        <location evidence="1 11">Cytoplasm</location>
    </subcellularLocation>
</comment>
<evidence type="ECO:0000256" key="6">
    <source>
        <dbReference type="ARBA" id="ARBA00022741"/>
    </source>
</evidence>
<dbReference type="SUPFAM" id="SSF48163">
    <property type="entry name" value="An anticodon-binding domain of class I aminoacyl-tRNA synthetases"/>
    <property type="match status" value="1"/>
</dbReference>
<dbReference type="Pfam" id="PF00749">
    <property type="entry name" value="tRNA-synt_1c"/>
    <property type="match status" value="1"/>
</dbReference>
<dbReference type="RefSeq" id="WP_258877115.1">
    <property type="nucleotide sequence ID" value="NZ_CP048914.1"/>
</dbReference>
<dbReference type="InterPro" id="IPR014729">
    <property type="entry name" value="Rossmann-like_a/b/a_fold"/>
</dbReference>
<dbReference type="SUPFAM" id="SSF52374">
    <property type="entry name" value="Nucleotidylyl transferase"/>
    <property type="match status" value="1"/>
</dbReference>
<dbReference type="InterPro" id="IPR033910">
    <property type="entry name" value="GluRS_core"/>
</dbReference>
<evidence type="ECO:0000256" key="2">
    <source>
        <dbReference type="ARBA" id="ARBA00007894"/>
    </source>
</evidence>
<dbReference type="Pfam" id="PF19269">
    <property type="entry name" value="Anticodon_2"/>
    <property type="match status" value="1"/>
</dbReference>
<comment type="catalytic activity">
    <reaction evidence="10 11">
        <text>tRNA(Glu) + L-glutamate + ATP = L-glutamyl-tRNA(Glu) + AMP + diphosphate</text>
        <dbReference type="Rhea" id="RHEA:23540"/>
        <dbReference type="Rhea" id="RHEA-COMP:9663"/>
        <dbReference type="Rhea" id="RHEA-COMP:9680"/>
        <dbReference type="ChEBI" id="CHEBI:29985"/>
        <dbReference type="ChEBI" id="CHEBI:30616"/>
        <dbReference type="ChEBI" id="CHEBI:33019"/>
        <dbReference type="ChEBI" id="CHEBI:78442"/>
        <dbReference type="ChEBI" id="CHEBI:78520"/>
        <dbReference type="ChEBI" id="CHEBI:456215"/>
        <dbReference type="EC" id="6.1.1.17"/>
    </reaction>
</comment>
<evidence type="ECO:0000256" key="11">
    <source>
        <dbReference type="HAMAP-Rule" id="MF_00022"/>
    </source>
</evidence>
<dbReference type="NCBIfam" id="TIGR00464">
    <property type="entry name" value="gltX_bact"/>
    <property type="match status" value="1"/>
</dbReference>
<feature type="binding site" evidence="11">
    <location>
        <position position="108"/>
    </location>
    <ligand>
        <name>Zn(2+)</name>
        <dbReference type="ChEBI" id="CHEBI:29105"/>
    </ligand>
</feature>
<dbReference type="AlphaFoldDB" id="A0A7L7KRF7"/>
<evidence type="ECO:0000256" key="1">
    <source>
        <dbReference type="ARBA" id="ARBA00004496"/>
    </source>
</evidence>
<dbReference type="GO" id="GO:0008270">
    <property type="term" value="F:zinc ion binding"/>
    <property type="evidence" value="ECO:0007669"/>
    <property type="project" value="UniProtKB-UniRule"/>
</dbReference>
<dbReference type="PRINTS" id="PR00987">
    <property type="entry name" value="TRNASYNTHGLU"/>
</dbReference>
<dbReference type="PROSITE" id="PS00178">
    <property type="entry name" value="AA_TRNA_LIGASE_I"/>
    <property type="match status" value="1"/>
</dbReference>
<keyword evidence="5 11" id="KW-0436">Ligase</keyword>
<dbReference type="InterPro" id="IPR045462">
    <property type="entry name" value="aa-tRNA-synth_I_cd-bd"/>
</dbReference>
<dbReference type="PANTHER" id="PTHR43311">
    <property type="entry name" value="GLUTAMATE--TRNA LIGASE"/>
    <property type="match status" value="1"/>
</dbReference>
<proteinExistence type="inferred from homology"/>
<keyword evidence="11" id="KW-0479">Metal-binding</keyword>
<evidence type="ECO:0000313" key="15">
    <source>
        <dbReference type="Proteomes" id="UP000514720"/>
    </source>
</evidence>
<keyword evidence="7 11" id="KW-0067">ATP-binding</keyword>
<dbReference type="PANTHER" id="PTHR43311:SF2">
    <property type="entry name" value="GLUTAMATE--TRNA LIGASE, MITOCHONDRIAL-RELATED"/>
    <property type="match status" value="1"/>
</dbReference>
<dbReference type="GO" id="GO:0005524">
    <property type="term" value="F:ATP binding"/>
    <property type="evidence" value="ECO:0007669"/>
    <property type="project" value="UniProtKB-UniRule"/>
</dbReference>
<keyword evidence="9 11" id="KW-0030">Aminoacyl-tRNA synthetase</keyword>
<sequence>MSVRVRYAPSPTGHLHIGNARTALFNYLFARKHGGSFVVRIEDTDTERNVEGGVESQLKYLKWLGVDWDESINKDGGYGPYRQLERLDIYQQYADMLVEQGLAYKCYCTPEELEAEREEMKARGEDKLHYSRKCLHAPEQDKPYVLRFKVPENEEYTFHDIVKGEVTFRSEDIGDWVMMKNNGIPTYNFACVIDDHLMAITHVLRGEDHITNTPKQLMVYKALGWNAPTFGHMTLIVNDQNKKLSKRDFSILQYIEQYQELGYLPDALFNFISLLGWSPEGEEEILSHDEFIEKFDEARLSKSPAKFDKEKLTYINNRYIKELSIEETVELCMPHLIAEGILDGKDEDWVFSLVSVFKDRMSYGKQIVELYDEFFEQEFTLDQEMTAFLAQEGVNETLLAFKELLIDVDEFTAANIKPLIKQTGKISGAKGKLLYMPLRIATTASMHGPDLPQVLALLGKETVIERLESVIQ</sequence>
<dbReference type="HAMAP" id="MF_00022">
    <property type="entry name" value="Glu_tRNA_synth_type1"/>
    <property type="match status" value="1"/>
</dbReference>